<gene>
    <name evidence="2" type="ORF">FYJ76_11860</name>
</gene>
<proteinExistence type="predicted"/>
<reference evidence="2 3" key="1">
    <citation type="submission" date="2019-08" db="EMBL/GenBank/DDBJ databases">
        <title>In-depth cultivation of the pig gut microbiome towards novel bacterial diversity and tailored functional studies.</title>
        <authorList>
            <person name="Wylensek D."/>
            <person name="Hitch T.C.A."/>
            <person name="Clavel T."/>
        </authorList>
    </citation>
    <scope>NUCLEOTIDE SEQUENCE [LARGE SCALE GENOMIC DNA]</scope>
    <source>
        <strain evidence="2 3">WCA3-601-WT-6J</strain>
    </source>
</reference>
<protein>
    <submittedName>
        <fullName evidence="2">Uncharacterized protein</fullName>
    </submittedName>
</protein>
<organism evidence="2 3">
    <name type="scientific">Ruthenibacterium lactatiformans</name>
    <dbReference type="NCBI Taxonomy" id="1550024"/>
    <lineage>
        <taxon>Bacteria</taxon>
        <taxon>Bacillati</taxon>
        <taxon>Bacillota</taxon>
        <taxon>Clostridia</taxon>
        <taxon>Eubacteriales</taxon>
        <taxon>Oscillospiraceae</taxon>
        <taxon>Ruthenibacterium</taxon>
    </lineage>
</organism>
<evidence type="ECO:0000313" key="3">
    <source>
        <dbReference type="Proteomes" id="UP000431913"/>
    </source>
</evidence>
<feature type="region of interest" description="Disordered" evidence="1">
    <location>
        <begin position="1"/>
        <end position="79"/>
    </location>
</feature>
<dbReference type="EMBL" id="VUNJ01000013">
    <property type="protein sequence ID" value="MST92617.1"/>
    <property type="molecule type" value="Genomic_DNA"/>
</dbReference>
<feature type="region of interest" description="Disordered" evidence="1">
    <location>
        <begin position="143"/>
        <end position="162"/>
    </location>
</feature>
<sequence length="451" mass="47739">MKKKKQKKTDAAGKYTLPAAGPGWEPSLPDPEQPPRVQRLPYRPDPEQPPRVQRLPYRPDPEQPPQVQRLPYRPDPARPPQVQLLQMQRSALPYVGRAGKNSGAANWVEKLDWKTPSGAPYTSAPEQGGPSNLVELIMAQRGGGGGGFSPGAGAGRGDAPAPGTGVGGGFAGGGGGLWAGDEHAEQSWGDKALRWLDDNLFRPAGYLAEKYAGGAGKQAETLWNGMVTWGRAGAAGELQQDQLAAQQFAFLGGPWETHAQETEKANTAVTQALPQAAQGLRGDAMRDYAEGIDGRYGDPDGLLGWLGERADSAGQGLLSGAARILGVPGAGTAMDFLSTMENAAQQARENGAGEDEAFLYGLGEVVKRIGGQQLEEYFRSKAGELFTRGEVQAMSPREISENYDAIRESMGWGFAVGAPARRSRDGSGKMSAPAGPMTGRAVSPQAKRRAI</sequence>
<evidence type="ECO:0000256" key="1">
    <source>
        <dbReference type="SAM" id="MobiDB-lite"/>
    </source>
</evidence>
<dbReference type="AlphaFoldDB" id="A0A6I2U4H1"/>
<accession>A0A6I2U4H1</accession>
<name>A0A6I2U4H1_9FIRM</name>
<dbReference type="RefSeq" id="WP_154523163.1">
    <property type="nucleotide sequence ID" value="NZ_VUNJ01000013.1"/>
</dbReference>
<feature type="region of interest" description="Disordered" evidence="1">
    <location>
        <begin position="420"/>
        <end position="451"/>
    </location>
</feature>
<feature type="compositionally biased region" description="Gly residues" evidence="1">
    <location>
        <begin position="143"/>
        <end position="156"/>
    </location>
</feature>
<evidence type="ECO:0000313" key="2">
    <source>
        <dbReference type="EMBL" id="MST92617.1"/>
    </source>
</evidence>
<comment type="caution">
    <text evidence="2">The sequence shown here is derived from an EMBL/GenBank/DDBJ whole genome shotgun (WGS) entry which is preliminary data.</text>
</comment>
<dbReference type="Proteomes" id="UP000431913">
    <property type="component" value="Unassembled WGS sequence"/>
</dbReference>